<dbReference type="AlphaFoldDB" id="A0A0L0SC79"/>
<keyword evidence="1" id="KW-0547">Nucleotide-binding</keyword>
<evidence type="ECO:0000313" key="2">
    <source>
        <dbReference type="EMBL" id="KNE60096.1"/>
    </source>
</evidence>
<dbReference type="PANTHER" id="PTHR47978">
    <property type="match status" value="1"/>
</dbReference>
<dbReference type="Gene3D" id="3.40.50.300">
    <property type="entry name" value="P-loop containing nucleotide triphosphate hydrolases"/>
    <property type="match status" value="1"/>
</dbReference>
<reference evidence="3" key="2">
    <citation type="submission" date="2009-11" db="EMBL/GenBank/DDBJ databases">
        <title>The Genome Sequence of Allomyces macrogynus strain ATCC 38327.</title>
        <authorList>
            <consortium name="The Broad Institute Genome Sequencing Platform"/>
            <person name="Russ C."/>
            <person name="Cuomo C."/>
            <person name="Shea T."/>
            <person name="Young S.K."/>
            <person name="Zeng Q."/>
            <person name="Koehrsen M."/>
            <person name="Haas B."/>
            <person name="Borodovsky M."/>
            <person name="Guigo R."/>
            <person name="Alvarado L."/>
            <person name="Berlin A."/>
            <person name="Borenstein D."/>
            <person name="Chen Z."/>
            <person name="Engels R."/>
            <person name="Freedman E."/>
            <person name="Gellesch M."/>
            <person name="Goldberg J."/>
            <person name="Griggs A."/>
            <person name="Gujja S."/>
            <person name="Heiman D."/>
            <person name="Hepburn T."/>
            <person name="Howarth C."/>
            <person name="Jen D."/>
            <person name="Larson L."/>
            <person name="Lewis B."/>
            <person name="Mehta T."/>
            <person name="Park D."/>
            <person name="Pearson M."/>
            <person name="Roberts A."/>
            <person name="Saif S."/>
            <person name="Shenoy N."/>
            <person name="Sisk P."/>
            <person name="Stolte C."/>
            <person name="Sykes S."/>
            <person name="Walk T."/>
            <person name="White J."/>
            <person name="Yandava C."/>
            <person name="Burger G."/>
            <person name="Gray M.W."/>
            <person name="Holland P.W.H."/>
            <person name="King N."/>
            <person name="Lang F.B.F."/>
            <person name="Roger A.J."/>
            <person name="Ruiz-Trillo I."/>
            <person name="Lander E."/>
            <person name="Nusbaum C."/>
        </authorList>
    </citation>
    <scope>NUCLEOTIDE SEQUENCE [LARGE SCALE GENOMIC DNA]</scope>
    <source>
        <strain evidence="3">ATCC 38327</strain>
    </source>
</reference>
<dbReference type="SUPFAM" id="SSF52540">
    <property type="entry name" value="P-loop containing nucleoside triphosphate hydrolases"/>
    <property type="match status" value="1"/>
</dbReference>
<dbReference type="OrthoDB" id="26525at2759"/>
<dbReference type="VEuPathDB" id="FungiDB:AMAG_05522"/>
<name>A0A0L0SC79_ALLM3</name>
<proteinExistence type="predicted"/>
<dbReference type="eggNOG" id="KOG0092">
    <property type="taxonomic scope" value="Eukaryota"/>
</dbReference>
<dbReference type="STRING" id="578462.A0A0L0SC79"/>
<dbReference type="InterPro" id="IPR027417">
    <property type="entry name" value="P-loop_NTPase"/>
</dbReference>
<dbReference type="GO" id="GO:0003924">
    <property type="term" value="F:GTPase activity"/>
    <property type="evidence" value="ECO:0007669"/>
    <property type="project" value="InterPro"/>
</dbReference>
<dbReference type="EMBL" id="GG745335">
    <property type="protein sequence ID" value="KNE60096.1"/>
    <property type="molecule type" value="Genomic_DNA"/>
</dbReference>
<dbReference type="PROSITE" id="PS51419">
    <property type="entry name" value="RAB"/>
    <property type="match status" value="1"/>
</dbReference>
<accession>A0A0L0SC79</accession>
<dbReference type="InterPro" id="IPR001806">
    <property type="entry name" value="Small_GTPase"/>
</dbReference>
<evidence type="ECO:0000313" key="3">
    <source>
        <dbReference type="Proteomes" id="UP000054350"/>
    </source>
</evidence>
<dbReference type="SMART" id="SM00174">
    <property type="entry name" value="RHO"/>
    <property type="match status" value="1"/>
</dbReference>
<organism evidence="2 3">
    <name type="scientific">Allomyces macrogynus (strain ATCC 38327)</name>
    <name type="common">Allomyces javanicus var. macrogynus</name>
    <dbReference type="NCBI Taxonomy" id="578462"/>
    <lineage>
        <taxon>Eukaryota</taxon>
        <taxon>Fungi</taxon>
        <taxon>Fungi incertae sedis</taxon>
        <taxon>Blastocladiomycota</taxon>
        <taxon>Blastocladiomycetes</taxon>
        <taxon>Blastocladiales</taxon>
        <taxon>Blastocladiaceae</taxon>
        <taxon>Allomyces</taxon>
    </lineage>
</organism>
<protein>
    <submittedName>
        <fullName evidence="2">Small GTP-binding protein domain</fullName>
    </submittedName>
</protein>
<reference evidence="2 3" key="1">
    <citation type="submission" date="2009-11" db="EMBL/GenBank/DDBJ databases">
        <title>Annotation of Allomyces macrogynus ATCC 38327.</title>
        <authorList>
            <consortium name="The Broad Institute Genome Sequencing Platform"/>
            <person name="Russ C."/>
            <person name="Cuomo C."/>
            <person name="Burger G."/>
            <person name="Gray M.W."/>
            <person name="Holland P.W.H."/>
            <person name="King N."/>
            <person name="Lang F.B.F."/>
            <person name="Roger A.J."/>
            <person name="Ruiz-Trillo I."/>
            <person name="Young S.K."/>
            <person name="Zeng Q."/>
            <person name="Gargeya S."/>
            <person name="Fitzgerald M."/>
            <person name="Haas B."/>
            <person name="Abouelleil A."/>
            <person name="Alvarado L."/>
            <person name="Arachchi H.M."/>
            <person name="Berlin A."/>
            <person name="Chapman S.B."/>
            <person name="Gearin G."/>
            <person name="Goldberg J."/>
            <person name="Griggs A."/>
            <person name="Gujja S."/>
            <person name="Hansen M."/>
            <person name="Heiman D."/>
            <person name="Howarth C."/>
            <person name="Larimer J."/>
            <person name="Lui A."/>
            <person name="MacDonald P.J.P."/>
            <person name="McCowen C."/>
            <person name="Montmayeur A."/>
            <person name="Murphy C."/>
            <person name="Neiman D."/>
            <person name="Pearson M."/>
            <person name="Priest M."/>
            <person name="Roberts A."/>
            <person name="Saif S."/>
            <person name="Shea T."/>
            <person name="Sisk P."/>
            <person name="Stolte C."/>
            <person name="Sykes S."/>
            <person name="Wortman J."/>
            <person name="Nusbaum C."/>
            <person name="Birren B."/>
        </authorList>
    </citation>
    <scope>NUCLEOTIDE SEQUENCE [LARGE SCALE GENOMIC DNA]</scope>
    <source>
        <strain evidence="2 3">ATCC 38327</strain>
    </source>
</reference>
<dbReference type="Proteomes" id="UP000054350">
    <property type="component" value="Unassembled WGS sequence"/>
</dbReference>
<keyword evidence="3" id="KW-1185">Reference proteome</keyword>
<evidence type="ECO:0000256" key="1">
    <source>
        <dbReference type="ARBA" id="ARBA00022741"/>
    </source>
</evidence>
<dbReference type="Pfam" id="PF00071">
    <property type="entry name" value="Ras"/>
    <property type="match status" value="1"/>
</dbReference>
<dbReference type="PRINTS" id="PR00449">
    <property type="entry name" value="RASTRNSFRMNG"/>
</dbReference>
<dbReference type="SMART" id="SM00175">
    <property type="entry name" value="RAB"/>
    <property type="match status" value="1"/>
</dbReference>
<gene>
    <name evidence="2" type="ORF">AMAG_05522</name>
</gene>
<dbReference type="GO" id="GO:0005525">
    <property type="term" value="F:GTP binding"/>
    <property type="evidence" value="ECO:0007669"/>
    <property type="project" value="InterPro"/>
</dbReference>
<sequence>MLSTTNSAQTGTRAPALDARAGTITTLNGLDNKKVLIVGSARGGKTCLVNRLVAGEYATDASGATAYQQTLGAELSVKFFIESENRLSLSIWCLGGHPRYHSTNSQFFTDDTAVVLVTVDLLNSKSLDEAKLLFQKAKIACPTALIYLVGTKSDVVDKVVFPIGELAKAAQEAGAVAYKTTSAKAGTGIRDLFDEICTKLRDM</sequence>